<evidence type="ECO:0000256" key="1">
    <source>
        <dbReference type="ARBA" id="ARBA00023157"/>
    </source>
</evidence>
<evidence type="ECO:0000313" key="5">
    <source>
        <dbReference type="Proteomes" id="UP001249851"/>
    </source>
</evidence>
<comment type="caution">
    <text evidence="4">The sequence shown here is derived from an EMBL/GenBank/DDBJ whole genome shotgun (WGS) entry which is preliminary data.</text>
</comment>
<gene>
    <name evidence="4" type="ORF">P5673_016321</name>
</gene>
<dbReference type="PANTHER" id="PTHR13639">
    <property type="entry name" value="CYTOCHROME C OXIDASE ASSEMBLY FACTOR 4 HOMOLOG, MITOCHONDRIAL"/>
    <property type="match status" value="1"/>
</dbReference>
<dbReference type="AlphaFoldDB" id="A0AAD9QH09"/>
<sequence length="91" mass="10678">MSRPERKAHNSHVSRGKQATEEVNTGNKELKQTEEDEEDPFDTRIKKSGCADLHYALLDCMDKHKDWRKCQEHVQAFKTCIDEKKKNFNKS</sequence>
<dbReference type="EMBL" id="JARQWQ010000034">
    <property type="protein sequence ID" value="KAK2561176.1"/>
    <property type="molecule type" value="Genomic_DNA"/>
</dbReference>
<proteinExistence type="predicted"/>
<dbReference type="Proteomes" id="UP001249851">
    <property type="component" value="Unassembled WGS sequence"/>
</dbReference>
<dbReference type="Pfam" id="PF06747">
    <property type="entry name" value="CHCH"/>
    <property type="match status" value="1"/>
</dbReference>
<dbReference type="InterPro" id="IPR010625">
    <property type="entry name" value="CHCH"/>
</dbReference>
<feature type="domain" description="CHCH" evidence="3">
    <location>
        <begin position="50"/>
        <end position="81"/>
    </location>
</feature>
<reference evidence="4" key="1">
    <citation type="journal article" date="2023" name="G3 (Bethesda)">
        <title>Whole genome assembly and annotation of the endangered Caribbean coral Acropora cervicornis.</title>
        <authorList>
            <person name="Selwyn J.D."/>
            <person name="Vollmer S.V."/>
        </authorList>
    </citation>
    <scope>NUCLEOTIDE SEQUENCE</scope>
    <source>
        <strain evidence="4">K2</strain>
    </source>
</reference>
<dbReference type="InterPro" id="IPR039870">
    <property type="entry name" value="Coa4-like"/>
</dbReference>
<name>A0AAD9QH09_ACRCE</name>
<evidence type="ECO:0000313" key="4">
    <source>
        <dbReference type="EMBL" id="KAK2561176.1"/>
    </source>
</evidence>
<organism evidence="4 5">
    <name type="scientific">Acropora cervicornis</name>
    <name type="common">Staghorn coral</name>
    <dbReference type="NCBI Taxonomy" id="6130"/>
    <lineage>
        <taxon>Eukaryota</taxon>
        <taxon>Metazoa</taxon>
        <taxon>Cnidaria</taxon>
        <taxon>Anthozoa</taxon>
        <taxon>Hexacorallia</taxon>
        <taxon>Scleractinia</taxon>
        <taxon>Astrocoeniina</taxon>
        <taxon>Acroporidae</taxon>
        <taxon>Acropora</taxon>
    </lineage>
</organism>
<accession>A0AAD9QH09</accession>
<evidence type="ECO:0000259" key="3">
    <source>
        <dbReference type="Pfam" id="PF06747"/>
    </source>
</evidence>
<keyword evidence="5" id="KW-1185">Reference proteome</keyword>
<protein>
    <submittedName>
        <fullName evidence="4">Cytochrome c oxidase assembly factor 4-like protein</fullName>
    </submittedName>
</protein>
<reference evidence="4" key="2">
    <citation type="journal article" date="2023" name="Science">
        <title>Genomic signatures of disease resistance in endangered staghorn corals.</title>
        <authorList>
            <person name="Vollmer S.V."/>
            <person name="Selwyn J.D."/>
            <person name="Despard B.A."/>
            <person name="Roesel C.L."/>
        </authorList>
    </citation>
    <scope>NUCLEOTIDE SEQUENCE</scope>
    <source>
        <strain evidence="4">K2</strain>
    </source>
</reference>
<dbReference type="GO" id="GO:0005758">
    <property type="term" value="C:mitochondrial intermembrane space"/>
    <property type="evidence" value="ECO:0007669"/>
    <property type="project" value="InterPro"/>
</dbReference>
<evidence type="ECO:0000256" key="2">
    <source>
        <dbReference type="SAM" id="MobiDB-lite"/>
    </source>
</evidence>
<feature type="region of interest" description="Disordered" evidence="2">
    <location>
        <begin position="1"/>
        <end position="42"/>
    </location>
</feature>
<dbReference type="PANTHER" id="PTHR13639:SF2">
    <property type="entry name" value="CYTOCHROME C OXIDASE ASSEMBLY FACTOR 4 HOMOLOG, MITOCHONDRIAL"/>
    <property type="match status" value="1"/>
</dbReference>
<dbReference type="GO" id="GO:0033617">
    <property type="term" value="P:mitochondrial respiratory chain complex IV assembly"/>
    <property type="evidence" value="ECO:0007669"/>
    <property type="project" value="InterPro"/>
</dbReference>
<keyword evidence="1" id="KW-1015">Disulfide bond</keyword>